<dbReference type="InterPro" id="IPR012340">
    <property type="entry name" value="NA-bd_OB-fold"/>
</dbReference>
<dbReference type="InterPro" id="IPR000266">
    <property type="entry name" value="Ribosomal_uS17"/>
</dbReference>
<keyword evidence="6" id="KW-1185">Reference proteome</keyword>
<dbReference type="OrthoDB" id="274752at2759"/>
<dbReference type="GO" id="GO:0005840">
    <property type="term" value="C:ribosome"/>
    <property type="evidence" value="ECO:0007669"/>
    <property type="project" value="UniProtKB-KW"/>
</dbReference>
<accession>A0A6G1KFB5</accession>
<keyword evidence="3" id="KW-0687">Ribonucleoprotein</keyword>
<dbReference type="Gene3D" id="2.40.50.140">
    <property type="entry name" value="Nucleic acid-binding proteins"/>
    <property type="match status" value="1"/>
</dbReference>
<evidence type="ECO:0000256" key="1">
    <source>
        <dbReference type="ARBA" id="ARBA00010254"/>
    </source>
</evidence>
<gene>
    <name evidence="5" type="ORF">K504DRAFT_402677</name>
</gene>
<feature type="region of interest" description="Disordered" evidence="4">
    <location>
        <begin position="157"/>
        <end position="215"/>
    </location>
</feature>
<dbReference type="EMBL" id="MU005767">
    <property type="protein sequence ID" value="KAF2711549.1"/>
    <property type="molecule type" value="Genomic_DNA"/>
</dbReference>
<dbReference type="GO" id="GO:1990904">
    <property type="term" value="C:ribonucleoprotein complex"/>
    <property type="evidence" value="ECO:0007669"/>
    <property type="project" value="UniProtKB-KW"/>
</dbReference>
<dbReference type="AlphaFoldDB" id="A0A6G1KFB5"/>
<proteinExistence type="inferred from homology"/>
<dbReference type="Pfam" id="PF00366">
    <property type="entry name" value="Ribosomal_S17"/>
    <property type="match status" value="1"/>
</dbReference>
<evidence type="ECO:0000313" key="5">
    <source>
        <dbReference type="EMBL" id="KAF2711549.1"/>
    </source>
</evidence>
<protein>
    <submittedName>
        <fullName evidence="5">Nucleic acid-binding protein</fullName>
    </submittedName>
</protein>
<feature type="compositionally biased region" description="Basic and acidic residues" evidence="4">
    <location>
        <begin position="157"/>
        <end position="207"/>
    </location>
</feature>
<sequence>MSQLLRPTVPIVRRLVSSDKVGVVVSAGKMSRAVKVRIAGQVWDKKIRKNFPSSKTYLVADPNSSLNEGDVVRIASGWVTSKRIRHVVSQIIAPFGAPVEDRPPVLTEDQRMAIRIQERLEKDVRSAERGRKVSKDRIKEARRQGIRIPDLEEAMRNTRLMEEEEKRREAGGGSKIKEPIEHTQTKQEKKREEREKVGEARKAEARRQAALQKAA</sequence>
<dbReference type="SUPFAM" id="SSF50249">
    <property type="entry name" value="Nucleic acid-binding proteins"/>
    <property type="match status" value="1"/>
</dbReference>
<evidence type="ECO:0000256" key="3">
    <source>
        <dbReference type="ARBA" id="ARBA00023274"/>
    </source>
</evidence>
<dbReference type="Proteomes" id="UP000799428">
    <property type="component" value="Unassembled WGS sequence"/>
</dbReference>
<name>A0A6G1KFB5_9PLEO</name>
<comment type="similarity">
    <text evidence="1">Belongs to the universal ribosomal protein uS17 family.</text>
</comment>
<reference evidence="5" key="1">
    <citation type="journal article" date="2020" name="Stud. Mycol.">
        <title>101 Dothideomycetes genomes: a test case for predicting lifestyles and emergence of pathogens.</title>
        <authorList>
            <person name="Haridas S."/>
            <person name="Albert R."/>
            <person name="Binder M."/>
            <person name="Bloem J."/>
            <person name="Labutti K."/>
            <person name="Salamov A."/>
            <person name="Andreopoulos B."/>
            <person name="Baker S."/>
            <person name="Barry K."/>
            <person name="Bills G."/>
            <person name="Bluhm B."/>
            <person name="Cannon C."/>
            <person name="Castanera R."/>
            <person name="Culley D."/>
            <person name="Daum C."/>
            <person name="Ezra D."/>
            <person name="Gonzalez J."/>
            <person name="Henrissat B."/>
            <person name="Kuo A."/>
            <person name="Liang C."/>
            <person name="Lipzen A."/>
            <person name="Lutzoni F."/>
            <person name="Magnuson J."/>
            <person name="Mondo S."/>
            <person name="Nolan M."/>
            <person name="Ohm R."/>
            <person name="Pangilinan J."/>
            <person name="Park H.-J."/>
            <person name="Ramirez L."/>
            <person name="Alfaro M."/>
            <person name="Sun H."/>
            <person name="Tritt A."/>
            <person name="Yoshinaga Y."/>
            <person name="Zwiers L.-H."/>
            <person name="Turgeon B."/>
            <person name="Goodwin S."/>
            <person name="Spatafora J."/>
            <person name="Crous P."/>
            <person name="Grigoriev I."/>
        </authorList>
    </citation>
    <scope>NUCLEOTIDE SEQUENCE</scope>
    <source>
        <strain evidence="5">CBS 279.74</strain>
    </source>
</reference>
<organism evidence="5 6">
    <name type="scientific">Pleomassaria siparia CBS 279.74</name>
    <dbReference type="NCBI Taxonomy" id="1314801"/>
    <lineage>
        <taxon>Eukaryota</taxon>
        <taxon>Fungi</taxon>
        <taxon>Dikarya</taxon>
        <taxon>Ascomycota</taxon>
        <taxon>Pezizomycotina</taxon>
        <taxon>Dothideomycetes</taxon>
        <taxon>Pleosporomycetidae</taxon>
        <taxon>Pleosporales</taxon>
        <taxon>Pleomassariaceae</taxon>
        <taxon>Pleomassaria</taxon>
    </lineage>
</organism>
<evidence type="ECO:0000313" key="6">
    <source>
        <dbReference type="Proteomes" id="UP000799428"/>
    </source>
</evidence>
<evidence type="ECO:0000256" key="2">
    <source>
        <dbReference type="ARBA" id="ARBA00022980"/>
    </source>
</evidence>
<evidence type="ECO:0000256" key="4">
    <source>
        <dbReference type="SAM" id="MobiDB-lite"/>
    </source>
</evidence>
<dbReference type="GO" id="GO:0003735">
    <property type="term" value="F:structural constituent of ribosome"/>
    <property type="evidence" value="ECO:0007669"/>
    <property type="project" value="InterPro"/>
</dbReference>
<dbReference type="GO" id="GO:0006412">
    <property type="term" value="P:translation"/>
    <property type="evidence" value="ECO:0007669"/>
    <property type="project" value="InterPro"/>
</dbReference>
<keyword evidence="2" id="KW-0689">Ribosomal protein</keyword>